<organism evidence="1 2">
    <name type="scientific">Anaerocolumna aminovalerica</name>
    <dbReference type="NCBI Taxonomy" id="1527"/>
    <lineage>
        <taxon>Bacteria</taxon>
        <taxon>Bacillati</taxon>
        <taxon>Bacillota</taxon>
        <taxon>Clostridia</taxon>
        <taxon>Lachnospirales</taxon>
        <taxon>Lachnospiraceae</taxon>
        <taxon>Anaerocolumna</taxon>
    </lineage>
</organism>
<keyword evidence="2" id="KW-1185">Reference proteome</keyword>
<gene>
    <name evidence="1" type="ORF">SAMN04489757_1372</name>
</gene>
<dbReference type="Proteomes" id="UP000198806">
    <property type="component" value="Unassembled WGS sequence"/>
</dbReference>
<evidence type="ECO:0000313" key="2">
    <source>
        <dbReference type="Proteomes" id="UP000198806"/>
    </source>
</evidence>
<accession>A0A1I5HYP9</accession>
<sequence length="71" mass="8328">MELAKTSWVLEPKNAELRNKLREAFAKWYDHANNEQNENCIILPISITRGTVIKDHDAVRYNIDFVNKVEN</sequence>
<reference evidence="1 2" key="1">
    <citation type="submission" date="2016-10" db="EMBL/GenBank/DDBJ databases">
        <authorList>
            <person name="de Groot N.N."/>
        </authorList>
    </citation>
    <scope>NUCLEOTIDE SEQUENCE [LARGE SCALE GENOMIC DNA]</scope>
    <source>
        <strain evidence="1 2">DSM 1283</strain>
    </source>
</reference>
<evidence type="ECO:0000313" key="1">
    <source>
        <dbReference type="EMBL" id="SFO53442.1"/>
    </source>
</evidence>
<proteinExistence type="predicted"/>
<dbReference type="EMBL" id="FOWD01000037">
    <property type="protein sequence ID" value="SFO53442.1"/>
    <property type="molecule type" value="Genomic_DNA"/>
</dbReference>
<dbReference type="AlphaFoldDB" id="A0A1I5HYP9"/>
<name>A0A1I5HYP9_9FIRM</name>
<protein>
    <submittedName>
        <fullName evidence="1">Uncharacterized protein</fullName>
    </submittedName>
</protein>